<dbReference type="GO" id="GO:0006508">
    <property type="term" value="P:proteolysis"/>
    <property type="evidence" value="ECO:0007669"/>
    <property type="project" value="InterPro"/>
</dbReference>
<feature type="region of interest" description="Disordered" evidence="3">
    <location>
        <begin position="1"/>
        <end position="20"/>
    </location>
</feature>
<reference evidence="5" key="1">
    <citation type="submission" date="2023-12" db="EMBL/GenBank/DDBJ databases">
        <title>Genome assembly of Anisodus tanguticus.</title>
        <authorList>
            <person name="Wang Y.-J."/>
        </authorList>
    </citation>
    <scope>NUCLEOTIDE SEQUENCE</scope>
    <source>
        <strain evidence="5">KB-2021</strain>
        <tissue evidence="5">Leaf</tissue>
    </source>
</reference>
<feature type="active site" evidence="2">
    <location>
        <position position="427"/>
    </location>
</feature>
<dbReference type="SUPFAM" id="SSF50630">
    <property type="entry name" value="Acid proteases"/>
    <property type="match status" value="1"/>
</dbReference>
<dbReference type="PROSITE" id="PS51767">
    <property type="entry name" value="PEPTIDASE_A1"/>
    <property type="match status" value="1"/>
</dbReference>
<gene>
    <name evidence="5" type="ORF">RND71_016247</name>
</gene>
<dbReference type="InterPro" id="IPR001461">
    <property type="entry name" value="Aspartic_peptidase_A1"/>
</dbReference>
<evidence type="ECO:0000256" key="3">
    <source>
        <dbReference type="SAM" id="MobiDB-lite"/>
    </source>
</evidence>
<dbReference type="Proteomes" id="UP001291623">
    <property type="component" value="Unassembled WGS sequence"/>
</dbReference>
<evidence type="ECO:0000313" key="5">
    <source>
        <dbReference type="EMBL" id="KAK4364889.1"/>
    </source>
</evidence>
<keyword evidence="6" id="KW-1185">Reference proteome</keyword>
<dbReference type="EMBL" id="JAVYJV010000008">
    <property type="protein sequence ID" value="KAK4364889.1"/>
    <property type="molecule type" value="Genomic_DNA"/>
</dbReference>
<dbReference type="Pfam" id="PF00026">
    <property type="entry name" value="Asp"/>
    <property type="match status" value="1"/>
</dbReference>
<dbReference type="InterPro" id="IPR021109">
    <property type="entry name" value="Peptidase_aspartic_dom_sf"/>
</dbReference>
<dbReference type="GO" id="GO:0004190">
    <property type="term" value="F:aspartic-type endopeptidase activity"/>
    <property type="evidence" value="ECO:0007669"/>
    <property type="project" value="InterPro"/>
</dbReference>
<organism evidence="5 6">
    <name type="scientific">Anisodus tanguticus</name>
    <dbReference type="NCBI Taxonomy" id="243964"/>
    <lineage>
        <taxon>Eukaryota</taxon>
        <taxon>Viridiplantae</taxon>
        <taxon>Streptophyta</taxon>
        <taxon>Embryophyta</taxon>
        <taxon>Tracheophyta</taxon>
        <taxon>Spermatophyta</taxon>
        <taxon>Magnoliopsida</taxon>
        <taxon>eudicotyledons</taxon>
        <taxon>Gunneridae</taxon>
        <taxon>Pentapetalae</taxon>
        <taxon>asterids</taxon>
        <taxon>lamiids</taxon>
        <taxon>Solanales</taxon>
        <taxon>Solanaceae</taxon>
        <taxon>Solanoideae</taxon>
        <taxon>Hyoscyameae</taxon>
        <taxon>Anisodus</taxon>
    </lineage>
</organism>
<comment type="similarity">
    <text evidence="1">Belongs to the peptidase A1 family.</text>
</comment>
<dbReference type="Gene3D" id="2.40.70.10">
    <property type="entry name" value="Acid Proteases"/>
    <property type="match status" value="2"/>
</dbReference>
<sequence>MKVGTRELTVQGYPAPPPATCPSTTADLQPLTPSSPTELHVSHVAALHVKVELVSFTEIILIVKGQIFTTKLDEYSGSSDFFKTKETCLFLERSQQHLTLRWSQNPTARGLAQRANVMGVVERERQLCKSSGTVRLLEYANTSGDVSTQYNGYKPTCPIIGSHKLERVSRFEPCSPNDNRTKTLPSGKRLNRNQDRVRSINKKLNHHHHSNNLYDNVLDPISSDFGWFTVNVNLGTPQQDYNLIVDTGSHLTWVRCQSCIEGCKSDDPLYDPSKSSCKDTLSNPFQVVYGDKSFIEGIWGCDTLTIDNLDPIMNFQFGCGQTIVDGDNFVGAAGFLGLGRGELSLTSQGGASVQTFSYFVPENGLDGNLHFGNVARTISNACSNQFTPLLEGKNNVYYYLDLIGISVAGNKLSVSSTKFTYGGTIIDSGTIITRLPDVVYHALRDAFRQSMSNYTLFNYVDELLDTCYISDGNEPIMLPEIKFHFGEENTIDVTLSNSGTIWRPQSDAIHCLAFAATEDGTSKIGMVQQRGFNVFYDLEEKRIGFGTNCPS</sequence>
<dbReference type="PANTHER" id="PTHR13683:SF825">
    <property type="entry name" value="PEPTIDASE A1 DOMAIN-CONTAINING PROTEIN"/>
    <property type="match status" value="1"/>
</dbReference>
<name>A0AAE1S5S9_9SOLA</name>
<protein>
    <recommendedName>
        <fullName evidence="4">Peptidase A1 domain-containing protein</fullName>
    </recommendedName>
</protein>
<comment type="caution">
    <text evidence="5">The sequence shown here is derived from an EMBL/GenBank/DDBJ whole genome shotgun (WGS) entry which is preliminary data.</text>
</comment>
<feature type="active site" evidence="2">
    <location>
        <position position="246"/>
    </location>
</feature>
<proteinExistence type="inferred from homology"/>
<dbReference type="PANTHER" id="PTHR13683">
    <property type="entry name" value="ASPARTYL PROTEASES"/>
    <property type="match status" value="1"/>
</dbReference>
<evidence type="ECO:0000256" key="2">
    <source>
        <dbReference type="PIRSR" id="PIRSR601461-1"/>
    </source>
</evidence>
<evidence type="ECO:0000259" key="4">
    <source>
        <dbReference type="PROSITE" id="PS51767"/>
    </source>
</evidence>
<dbReference type="AlphaFoldDB" id="A0AAE1S5S9"/>
<evidence type="ECO:0000256" key="1">
    <source>
        <dbReference type="ARBA" id="ARBA00007447"/>
    </source>
</evidence>
<feature type="domain" description="Peptidase A1" evidence="4">
    <location>
        <begin position="228"/>
        <end position="546"/>
    </location>
</feature>
<evidence type="ECO:0000313" key="6">
    <source>
        <dbReference type="Proteomes" id="UP001291623"/>
    </source>
</evidence>
<accession>A0AAE1S5S9</accession>
<dbReference type="InterPro" id="IPR033121">
    <property type="entry name" value="PEPTIDASE_A1"/>
</dbReference>